<reference evidence="1 2" key="1">
    <citation type="submission" date="2022-04" db="EMBL/GenBank/DDBJ databases">
        <title>Spirosoma sp. strain RP8 genome sequencing and assembly.</title>
        <authorList>
            <person name="Jung Y."/>
        </authorList>
    </citation>
    <scope>NUCLEOTIDE SEQUENCE [LARGE SCALE GENOMIC DNA]</scope>
    <source>
        <strain evidence="1 2">RP8</strain>
    </source>
</reference>
<dbReference type="PROSITE" id="PS51257">
    <property type="entry name" value="PROKAR_LIPOPROTEIN"/>
    <property type="match status" value="1"/>
</dbReference>
<dbReference type="Proteomes" id="UP001202180">
    <property type="component" value="Unassembled WGS sequence"/>
</dbReference>
<comment type="caution">
    <text evidence="1">The sequence shown here is derived from an EMBL/GenBank/DDBJ whole genome shotgun (WGS) entry which is preliminary data.</text>
</comment>
<evidence type="ECO:0008006" key="3">
    <source>
        <dbReference type="Google" id="ProtNLM"/>
    </source>
</evidence>
<evidence type="ECO:0000313" key="2">
    <source>
        <dbReference type="Proteomes" id="UP001202180"/>
    </source>
</evidence>
<organism evidence="1 2">
    <name type="scientific">Spirosoma liriopis</name>
    <dbReference type="NCBI Taxonomy" id="2937440"/>
    <lineage>
        <taxon>Bacteria</taxon>
        <taxon>Pseudomonadati</taxon>
        <taxon>Bacteroidota</taxon>
        <taxon>Cytophagia</taxon>
        <taxon>Cytophagales</taxon>
        <taxon>Cytophagaceae</taxon>
        <taxon>Spirosoma</taxon>
    </lineage>
</organism>
<sequence>MKRFYFLLLFCIPISLFSCEKDTPADCAEGGKFVKRVDDAIGSVYYDSIQTKYIIRVPNSMDSHDVGYLCAPDAKYQQNGLQVCFSGRYYEYYKELPMYLVGDRNYSLSIETISLR</sequence>
<dbReference type="RefSeq" id="WP_248480654.1">
    <property type="nucleotide sequence ID" value="NZ_JALPRF010000012.1"/>
</dbReference>
<protein>
    <recommendedName>
        <fullName evidence="3">Lipoprotein</fullName>
    </recommendedName>
</protein>
<accession>A0ABT0HUN7</accession>
<proteinExistence type="predicted"/>
<name>A0ABT0HUN7_9BACT</name>
<evidence type="ECO:0000313" key="1">
    <source>
        <dbReference type="EMBL" id="MCK8495868.1"/>
    </source>
</evidence>
<gene>
    <name evidence="1" type="ORF">M0L20_28640</name>
</gene>
<dbReference type="EMBL" id="JALPRF010000012">
    <property type="protein sequence ID" value="MCK8495868.1"/>
    <property type="molecule type" value="Genomic_DNA"/>
</dbReference>
<keyword evidence="2" id="KW-1185">Reference proteome</keyword>